<dbReference type="EnsemblPlants" id="PNT62505">
    <property type="protein sequence ID" value="PNT62505"/>
    <property type="gene ID" value="BRADI_4g04493v3"/>
</dbReference>
<evidence type="ECO:0000259" key="1">
    <source>
        <dbReference type="Pfam" id="PF13966"/>
    </source>
</evidence>
<accession>A0A2K2CKG1</accession>
<evidence type="ECO:0000313" key="4">
    <source>
        <dbReference type="Proteomes" id="UP000008810"/>
    </source>
</evidence>
<dbReference type="Proteomes" id="UP000008810">
    <property type="component" value="Chromosome 4"/>
</dbReference>
<dbReference type="OrthoDB" id="649363at2759"/>
<gene>
    <name evidence="2" type="ORF">BRADI_4g04493v3</name>
</gene>
<organism evidence="2">
    <name type="scientific">Brachypodium distachyon</name>
    <name type="common">Purple false brome</name>
    <name type="synonym">Trachynia distachya</name>
    <dbReference type="NCBI Taxonomy" id="15368"/>
    <lineage>
        <taxon>Eukaryota</taxon>
        <taxon>Viridiplantae</taxon>
        <taxon>Streptophyta</taxon>
        <taxon>Embryophyta</taxon>
        <taxon>Tracheophyta</taxon>
        <taxon>Spermatophyta</taxon>
        <taxon>Magnoliopsida</taxon>
        <taxon>Liliopsida</taxon>
        <taxon>Poales</taxon>
        <taxon>Poaceae</taxon>
        <taxon>BOP clade</taxon>
        <taxon>Pooideae</taxon>
        <taxon>Stipodae</taxon>
        <taxon>Brachypodieae</taxon>
        <taxon>Brachypodium</taxon>
    </lineage>
</organism>
<sequence>MESRPLSNGERALRHTLKKKLLGWMQSARIKDLAPHIFATVPRSHLMISVVDALQGYRWTRSLNPNHIAPHLQEFLNLRDVTADISCVLFGGRELLPGHDLAWDSKAPLKCKLFIWLACRERCWTADRLVKRSMVHPAACPLCDQMPKNINHLLLGCVFSREVWYNLFRHWGKKNWMPNADSSLPEWWSSISSDGRMKKDLATVITLVCWKLWKHRNGVVFDKKSPSLARVKAEMAEV</sequence>
<dbReference type="InterPro" id="IPR026960">
    <property type="entry name" value="RVT-Znf"/>
</dbReference>
<evidence type="ECO:0000313" key="3">
    <source>
        <dbReference type="EnsemblPlants" id="PNT62505"/>
    </source>
</evidence>
<protein>
    <recommendedName>
        <fullName evidence="1">Reverse transcriptase zinc-binding domain-containing protein</fullName>
    </recommendedName>
</protein>
<reference evidence="2" key="2">
    <citation type="submission" date="2017-06" db="EMBL/GenBank/DDBJ databases">
        <title>WGS assembly of Brachypodium distachyon.</title>
        <authorList>
            <consortium name="The International Brachypodium Initiative"/>
            <person name="Lucas S."/>
            <person name="Harmon-Smith M."/>
            <person name="Lail K."/>
            <person name="Tice H."/>
            <person name="Grimwood J."/>
            <person name="Bruce D."/>
            <person name="Barry K."/>
            <person name="Shu S."/>
            <person name="Lindquist E."/>
            <person name="Wang M."/>
            <person name="Pitluck S."/>
            <person name="Vogel J.P."/>
            <person name="Garvin D.F."/>
            <person name="Mockler T.C."/>
            <person name="Schmutz J."/>
            <person name="Rokhsar D."/>
            <person name="Bevan M.W."/>
        </authorList>
    </citation>
    <scope>NUCLEOTIDE SEQUENCE</scope>
    <source>
        <strain evidence="2">Bd21</strain>
    </source>
</reference>
<feature type="domain" description="Reverse transcriptase zinc-binding" evidence="1">
    <location>
        <begin position="94"/>
        <end position="164"/>
    </location>
</feature>
<evidence type="ECO:0000313" key="2">
    <source>
        <dbReference type="EMBL" id="PNT62505.1"/>
    </source>
</evidence>
<dbReference type="Gramene" id="PNT62505">
    <property type="protein sequence ID" value="PNT62505"/>
    <property type="gene ID" value="BRADI_4g04493v3"/>
</dbReference>
<keyword evidence="4" id="KW-1185">Reference proteome</keyword>
<reference evidence="2 3" key="1">
    <citation type="journal article" date="2010" name="Nature">
        <title>Genome sequencing and analysis of the model grass Brachypodium distachyon.</title>
        <authorList>
            <consortium name="International Brachypodium Initiative"/>
        </authorList>
    </citation>
    <scope>NUCLEOTIDE SEQUENCE [LARGE SCALE GENOMIC DNA]</scope>
    <source>
        <strain evidence="2 3">Bd21</strain>
    </source>
</reference>
<dbReference type="InParanoid" id="A0A2K2CKG1"/>
<proteinExistence type="predicted"/>
<dbReference type="AlphaFoldDB" id="A0A2K2CKG1"/>
<dbReference type="EMBL" id="CM000883">
    <property type="protein sequence ID" value="PNT62505.1"/>
    <property type="molecule type" value="Genomic_DNA"/>
</dbReference>
<dbReference type="Pfam" id="PF13966">
    <property type="entry name" value="zf-RVT"/>
    <property type="match status" value="1"/>
</dbReference>
<name>A0A2K2CKG1_BRADI</name>
<reference evidence="3" key="3">
    <citation type="submission" date="2018-08" db="UniProtKB">
        <authorList>
            <consortium name="EnsemblPlants"/>
        </authorList>
    </citation>
    <scope>IDENTIFICATION</scope>
    <source>
        <strain evidence="3">cv. Bd21</strain>
    </source>
</reference>